<dbReference type="SUPFAM" id="SSF48264">
    <property type="entry name" value="Cytochrome P450"/>
    <property type="match status" value="1"/>
</dbReference>
<evidence type="ECO:0000313" key="16">
    <source>
        <dbReference type="Proteomes" id="UP001148838"/>
    </source>
</evidence>
<dbReference type="EMBL" id="JAJSOF020000038">
    <property type="protein sequence ID" value="KAJ4427342.1"/>
    <property type="molecule type" value="Genomic_DNA"/>
</dbReference>
<dbReference type="PANTHER" id="PTHR24291">
    <property type="entry name" value="CYTOCHROME P450 FAMILY 4"/>
    <property type="match status" value="1"/>
</dbReference>
<keyword evidence="8" id="KW-0492">Microsome</keyword>
<evidence type="ECO:0000256" key="13">
    <source>
        <dbReference type="RuleBase" id="RU000461"/>
    </source>
</evidence>
<keyword evidence="16" id="KW-1185">Reference proteome</keyword>
<keyword evidence="6 13" id="KW-0479">Metal-binding</keyword>
<dbReference type="Gene3D" id="1.10.630.10">
    <property type="entry name" value="Cytochrome P450"/>
    <property type="match status" value="1"/>
</dbReference>
<dbReference type="PRINTS" id="PR00385">
    <property type="entry name" value="P450"/>
</dbReference>
<keyword evidence="12 14" id="KW-0472">Membrane</keyword>
<dbReference type="PANTHER" id="PTHR24291:SF189">
    <property type="entry name" value="CYTOCHROME P450 4C3-RELATED"/>
    <property type="match status" value="1"/>
</dbReference>
<dbReference type="PRINTS" id="PR00463">
    <property type="entry name" value="EP450I"/>
</dbReference>
<evidence type="ECO:0000256" key="7">
    <source>
        <dbReference type="ARBA" id="ARBA00022824"/>
    </source>
</evidence>
<name>A0ABQ8S080_PERAM</name>
<evidence type="ECO:0000256" key="14">
    <source>
        <dbReference type="SAM" id="Phobius"/>
    </source>
</evidence>
<keyword evidence="11 13" id="KW-0503">Monooxygenase</keyword>
<proteinExistence type="inferred from homology"/>
<evidence type="ECO:0000256" key="12">
    <source>
        <dbReference type="ARBA" id="ARBA00023136"/>
    </source>
</evidence>
<keyword evidence="5 13" id="KW-0349">Heme</keyword>
<keyword evidence="7" id="KW-0256">Endoplasmic reticulum</keyword>
<comment type="cofactor">
    <cofactor evidence="1">
        <name>heme</name>
        <dbReference type="ChEBI" id="CHEBI:30413"/>
    </cofactor>
</comment>
<evidence type="ECO:0000313" key="15">
    <source>
        <dbReference type="EMBL" id="KAJ4427342.1"/>
    </source>
</evidence>
<evidence type="ECO:0008006" key="17">
    <source>
        <dbReference type="Google" id="ProtNLM"/>
    </source>
</evidence>
<dbReference type="CDD" id="cd20628">
    <property type="entry name" value="CYP4"/>
    <property type="match status" value="1"/>
</dbReference>
<feature type="transmembrane region" description="Helical" evidence="14">
    <location>
        <begin position="49"/>
        <end position="68"/>
    </location>
</feature>
<keyword evidence="14" id="KW-0812">Transmembrane</keyword>
<comment type="similarity">
    <text evidence="4 13">Belongs to the cytochrome P450 family.</text>
</comment>
<dbReference type="InterPro" id="IPR001128">
    <property type="entry name" value="Cyt_P450"/>
</dbReference>
<gene>
    <name evidence="15" type="ORF">ANN_24962</name>
</gene>
<dbReference type="Proteomes" id="UP001148838">
    <property type="component" value="Unassembled WGS sequence"/>
</dbReference>
<comment type="caution">
    <text evidence="15">The sequence shown here is derived from an EMBL/GenBank/DDBJ whole genome shotgun (WGS) entry which is preliminary data.</text>
</comment>
<reference evidence="15 16" key="1">
    <citation type="journal article" date="2022" name="Allergy">
        <title>Genome assembly and annotation of Periplaneta americana reveal a comprehensive cockroach allergen profile.</title>
        <authorList>
            <person name="Wang L."/>
            <person name="Xiong Q."/>
            <person name="Saelim N."/>
            <person name="Wang L."/>
            <person name="Nong W."/>
            <person name="Wan A.T."/>
            <person name="Shi M."/>
            <person name="Liu X."/>
            <person name="Cao Q."/>
            <person name="Hui J.H.L."/>
            <person name="Sookrung N."/>
            <person name="Leung T.F."/>
            <person name="Tungtrongchitr A."/>
            <person name="Tsui S.K.W."/>
        </authorList>
    </citation>
    <scope>NUCLEOTIDE SEQUENCE [LARGE SCALE GENOMIC DNA]</scope>
    <source>
        <strain evidence="15">PWHHKU_190912</strain>
    </source>
</reference>
<dbReference type="InterPro" id="IPR050196">
    <property type="entry name" value="Cytochrome_P450_Monoox"/>
</dbReference>
<evidence type="ECO:0000256" key="9">
    <source>
        <dbReference type="ARBA" id="ARBA00023002"/>
    </source>
</evidence>
<evidence type="ECO:0000256" key="1">
    <source>
        <dbReference type="ARBA" id="ARBA00001971"/>
    </source>
</evidence>
<keyword evidence="14" id="KW-1133">Transmembrane helix</keyword>
<accession>A0ABQ8S080</accession>
<evidence type="ECO:0000256" key="2">
    <source>
        <dbReference type="ARBA" id="ARBA00004174"/>
    </source>
</evidence>
<dbReference type="InterPro" id="IPR017972">
    <property type="entry name" value="Cyt_P450_CS"/>
</dbReference>
<evidence type="ECO:0000256" key="11">
    <source>
        <dbReference type="ARBA" id="ARBA00023033"/>
    </source>
</evidence>
<organism evidence="15 16">
    <name type="scientific">Periplaneta americana</name>
    <name type="common">American cockroach</name>
    <name type="synonym">Blatta americana</name>
    <dbReference type="NCBI Taxonomy" id="6978"/>
    <lineage>
        <taxon>Eukaryota</taxon>
        <taxon>Metazoa</taxon>
        <taxon>Ecdysozoa</taxon>
        <taxon>Arthropoda</taxon>
        <taxon>Hexapoda</taxon>
        <taxon>Insecta</taxon>
        <taxon>Pterygota</taxon>
        <taxon>Neoptera</taxon>
        <taxon>Polyneoptera</taxon>
        <taxon>Dictyoptera</taxon>
        <taxon>Blattodea</taxon>
        <taxon>Blattoidea</taxon>
        <taxon>Blattidae</taxon>
        <taxon>Blattinae</taxon>
        <taxon>Periplaneta</taxon>
    </lineage>
</organism>
<evidence type="ECO:0000256" key="6">
    <source>
        <dbReference type="ARBA" id="ARBA00022723"/>
    </source>
</evidence>
<protein>
    <recommendedName>
        <fullName evidence="17">Cytochrome P450</fullName>
    </recommendedName>
</protein>
<dbReference type="Pfam" id="PF00067">
    <property type="entry name" value="p450"/>
    <property type="match status" value="1"/>
</dbReference>
<evidence type="ECO:0000256" key="4">
    <source>
        <dbReference type="ARBA" id="ARBA00010617"/>
    </source>
</evidence>
<evidence type="ECO:0000256" key="10">
    <source>
        <dbReference type="ARBA" id="ARBA00023004"/>
    </source>
</evidence>
<dbReference type="InterPro" id="IPR002401">
    <property type="entry name" value="Cyt_P450_E_grp-I"/>
</dbReference>
<comment type="subcellular location">
    <subcellularLocation>
        <location evidence="3">Endoplasmic reticulum membrane</location>
        <topology evidence="3">Peripheral membrane protein</topology>
    </subcellularLocation>
    <subcellularLocation>
        <location evidence="2">Microsome membrane</location>
        <topology evidence="2">Peripheral membrane protein</topology>
    </subcellularLocation>
</comment>
<keyword evidence="10 13" id="KW-0408">Iron</keyword>
<evidence type="ECO:0000256" key="3">
    <source>
        <dbReference type="ARBA" id="ARBA00004406"/>
    </source>
</evidence>
<dbReference type="PROSITE" id="PS00086">
    <property type="entry name" value="CYTOCHROME_P450"/>
    <property type="match status" value="1"/>
</dbReference>
<evidence type="ECO:0000256" key="8">
    <source>
        <dbReference type="ARBA" id="ARBA00022848"/>
    </source>
</evidence>
<keyword evidence="9 13" id="KW-0560">Oxidoreductase</keyword>
<evidence type="ECO:0000256" key="5">
    <source>
        <dbReference type="ARBA" id="ARBA00022617"/>
    </source>
</evidence>
<dbReference type="InterPro" id="IPR036396">
    <property type="entry name" value="Cyt_P450_sf"/>
</dbReference>
<sequence length="522" mass="59626">MCPGPAPIVTQHLLILDWGKTRKKTSTRMGLEGSPLRHYFLPAEDKWKTLLSLLVAAAICLATSVYCWKKRRLWYIASKIPGPTSLPIIGNLLMFATGSPVECFKIINQLTEKYGPVMRIWGAGKPVVFVTDAESIEKLMTNKKLETRGRYIYKVAKPIFNNGLLLSYGNTWRFHRKIINSSFHANILDGFVHQFSRLSLLLNDNINKVSDGSTFDLYHYSFLCSMDIVAETTMGEVVNVQVSQDHYFTRVILWGLEVVMERFRKPWMLYDWLYYVTQVGKQTKIVMKDVNEKIFDGIKKRKCKFNAGGKQKTDLDDKASVSKKKLCLLDLMIENGTMSMEEIRDEVVTIVSTGSETTATTFCYVLSMLGIHQEVQDRVLEEQKLIFGQDHCRSVCSEDLSQMNYLEQVIKETLRLFPPVPYLFRKVGEDIEVGMGYTIPAGSHSIINAYLTHRNPEYYPDPGSFVPERFSAENSIGRHPHVFIPFGGGRRLCVGYRYAMLELKTMLSTVLRRFRVVHTPGA</sequence>